<feature type="transmembrane region" description="Helical" evidence="1">
    <location>
        <begin position="74"/>
        <end position="94"/>
    </location>
</feature>
<dbReference type="Proteomes" id="UP000198888">
    <property type="component" value="Unassembled WGS sequence"/>
</dbReference>
<protein>
    <submittedName>
        <fullName evidence="2">Uncharacterized protein</fullName>
    </submittedName>
</protein>
<dbReference type="AlphaFoldDB" id="A0A1H6XCB3"/>
<name>A0A1H6XCB3_9EURY</name>
<dbReference type="GeneID" id="35003616"/>
<feature type="transmembrane region" description="Helical" evidence="1">
    <location>
        <begin position="106"/>
        <end position="125"/>
    </location>
</feature>
<dbReference type="STRING" id="1073996.SAMN05444271_13237"/>
<sequence>MTSLPFLSTDQQSTAIALVIGVSYLLILYFLARRGGYELAADTPQQRLLYLVWIGFGHLLLAAVPAYLLVEYSFVLPSGIFVMIAGYAVSVELAGSADSSLSIYGMFWLAPMVIVLIAAGIEYVLRSIVLSY</sequence>
<accession>A0A1H6XCB3</accession>
<organism evidence="2 3">
    <name type="scientific">Halohasta litchfieldiae</name>
    <dbReference type="NCBI Taxonomy" id="1073996"/>
    <lineage>
        <taxon>Archaea</taxon>
        <taxon>Methanobacteriati</taxon>
        <taxon>Methanobacteriota</taxon>
        <taxon>Stenosarchaea group</taxon>
        <taxon>Halobacteria</taxon>
        <taxon>Halobacteriales</taxon>
        <taxon>Haloferacaceae</taxon>
        <taxon>Halohasta</taxon>
    </lineage>
</organism>
<dbReference type="RefSeq" id="WP_089673541.1">
    <property type="nucleotide sequence ID" value="NZ_CP024845.1"/>
</dbReference>
<dbReference type="KEGG" id="hae:halTADL_2845"/>
<gene>
    <name evidence="2" type="ORF">SAMN05444271_13237</name>
</gene>
<accession>A0A2H4Q5B2</accession>
<keyword evidence="1" id="KW-0472">Membrane</keyword>
<feature type="transmembrane region" description="Helical" evidence="1">
    <location>
        <begin position="48"/>
        <end position="68"/>
    </location>
</feature>
<evidence type="ECO:0000313" key="3">
    <source>
        <dbReference type="Proteomes" id="UP000198888"/>
    </source>
</evidence>
<dbReference type="EMBL" id="FNYR01000032">
    <property type="protein sequence ID" value="SEJ22530.1"/>
    <property type="molecule type" value="Genomic_DNA"/>
</dbReference>
<keyword evidence="3" id="KW-1185">Reference proteome</keyword>
<evidence type="ECO:0000313" key="2">
    <source>
        <dbReference type="EMBL" id="SEJ22530.1"/>
    </source>
</evidence>
<keyword evidence="1" id="KW-0812">Transmembrane</keyword>
<feature type="transmembrane region" description="Helical" evidence="1">
    <location>
        <begin position="12"/>
        <end position="32"/>
    </location>
</feature>
<keyword evidence="1" id="KW-1133">Transmembrane helix</keyword>
<proteinExistence type="predicted"/>
<reference evidence="2 3" key="1">
    <citation type="submission" date="2016-10" db="EMBL/GenBank/DDBJ databases">
        <authorList>
            <person name="de Groot N.N."/>
        </authorList>
    </citation>
    <scope>NUCLEOTIDE SEQUENCE [LARGE SCALE GENOMIC DNA]</scope>
    <source>
        <strain evidence="2 3">DSM 22187</strain>
    </source>
</reference>
<evidence type="ECO:0000256" key="1">
    <source>
        <dbReference type="SAM" id="Phobius"/>
    </source>
</evidence>